<keyword evidence="13" id="KW-1185">Reference proteome</keyword>
<comment type="catalytic activity">
    <reaction evidence="1 10 11">
        <text>(2R)-3-phosphoglycerate + ATP = (2R)-3-phospho-glyceroyl phosphate + ADP</text>
        <dbReference type="Rhea" id="RHEA:14801"/>
        <dbReference type="ChEBI" id="CHEBI:30616"/>
        <dbReference type="ChEBI" id="CHEBI:57604"/>
        <dbReference type="ChEBI" id="CHEBI:58272"/>
        <dbReference type="ChEBI" id="CHEBI:456216"/>
        <dbReference type="EC" id="2.7.2.3"/>
    </reaction>
</comment>
<evidence type="ECO:0000256" key="2">
    <source>
        <dbReference type="ARBA" id="ARBA00004838"/>
    </source>
</evidence>
<feature type="binding site" evidence="10">
    <location>
        <position position="123"/>
    </location>
    <ligand>
        <name>substrate</name>
    </ligand>
</feature>
<proteinExistence type="inferred from homology"/>
<feature type="binding site" evidence="10">
    <location>
        <position position="299"/>
    </location>
    <ligand>
        <name>ATP</name>
        <dbReference type="ChEBI" id="CHEBI:30616"/>
    </ligand>
</feature>
<dbReference type="Pfam" id="PF00162">
    <property type="entry name" value="PGK"/>
    <property type="match status" value="1"/>
</dbReference>
<sequence length="411" mass="42998">MRTVDDLVGEGVQDRFVLLRVDLNVPLDGWNITDDGRIQAALPTVRKLLDAGAKLVMTAHLGRPKGGEPPGRDRLMSLSPVVARLGQLLDQRVHLAEDVVGPSAHEKAEALEAGEALVLANVRCDPRETGDAREREELASALAELVPGGAFVSDGFGVVHREQASVVEVARKLPAYAGDLVARETEVLRRLVGDPERPYVVILGGSKVSDKLGVLSNLLPKVDKLLVGGAMCFTFLAAQGHDVGGSKLESDQVDTCRELLTKYADTLVLPTDVVVASEFAADAQTRTVSVSEMPEGWLGLDIGPETVSAFGAALADAATVFWNGPMGVFEMEPFAAGTKGVAEAVASTSAFSVIGGGDSASAIRAAGLDEGRFGHISTGGGASLEFLEGHVLPGIAVLESSHRSARPGEES</sequence>
<dbReference type="PIRSF" id="PIRSF000724">
    <property type="entry name" value="Pgk"/>
    <property type="match status" value="1"/>
</dbReference>
<protein>
    <recommendedName>
        <fullName evidence="4 10">Phosphoglycerate kinase</fullName>
        <ecNumber evidence="3 10">2.7.2.3</ecNumber>
    </recommendedName>
</protein>
<dbReference type="Gene3D" id="3.40.50.1260">
    <property type="entry name" value="Phosphoglycerate kinase, N-terminal domain"/>
    <property type="match status" value="2"/>
</dbReference>
<keyword evidence="6 10" id="KW-0547">Nucleotide-binding</keyword>
<evidence type="ECO:0000313" key="13">
    <source>
        <dbReference type="Proteomes" id="UP001300763"/>
    </source>
</evidence>
<gene>
    <name evidence="10" type="primary">pgk</name>
    <name evidence="12" type="ORF">PGB27_05045</name>
</gene>
<feature type="binding site" evidence="10">
    <location>
        <position position="161"/>
    </location>
    <ligand>
        <name>substrate</name>
    </ligand>
</feature>
<evidence type="ECO:0000313" key="12">
    <source>
        <dbReference type="EMBL" id="MDD7964709.1"/>
    </source>
</evidence>
<keyword evidence="10" id="KW-0963">Cytoplasm</keyword>
<keyword evidence="7 10" id="KW-0418">Kinase</keyword>
<evidence type="ECO:0000256" key="5">
    <source>
        <dbReference type="ARBA" id="ARBA00022679"/>
    </source>
</evidence>
<comment type="similarity">
    <text evidence="10 11">Belongs to the phosphoglycerate kinase family.</text>
</comment>
<evidence type="ECO:0000256" key="3">
    <source>
        <dbReference type="ARBA" id="ARBA00013061"/>
    </source>
</evidence>
<evidence type="ECO:0000256" key="1">
    <source>
        <dbReference type="ARBA" id="ARBA00000642"/>
    </source>
</evidence>
<evidence type="ECO:0000256" key="9">
    <source>
        <dbReference type="ARBA" id="ARBA00023152"/>
    </source>
</evidence>
<evidence type="ECO:0000256" key="10">
    <source>
        <dbReference type="HAMAP-Rule" id="MF_00145"/>
    </source>
</evidence>
<evidence type="ECO:0000256" key="4">
    <source>
        <dbReference type="ARBA" id="ARBA00016471"/>
    </source>
</evidence>
<comment type="caution">
    <text evidence="12">The sequence shown here is derived from an EMBL/GenBank/DDBJ whole genome shotgun (WGS) entry which is preliminary data.</text>
</comment>
<dbReference type="SUPFAM" id="SSF53748">
    <property type="entry name" value="Phosphoglycerate kinase"/>
    <property type="match status" value="1"/>
</dbReference>
<reference evidence="12 13" key="1">
    <citation type="submission" date="2023-02" db="EMBL/GenBank/DDBJ databases">
        <title>Genome sequencing required for Actinomycetospora new species description.</title>
        <authorList>
            <person name="Saimee Y."/>
            <person name="Duangmal K."/>
        </authorList>
    </citation>
    <scope>NUCLEOTIDE SEQUENCE [LARGE SCALE GENOMIC DNA]</scope>
    <source>
        <strain evidence="12 13">DW7H6</strain>
    </source>
</reference>
<evidence type="ECO:0000256" key="6">
    <source>
        <dbReference type="ARBA" id="ARBA00022741"/>
    </source>
</evidence>
<dbReference type="Proteomes" id="UP001300763">
    <property type="component" value="Unassembled WGS sequence"/>
</dbReference>
<dbReference type="PANTHER" id="PTHR11406:SF23">
    <property type="entry name" value="PHOSPHOGLYCERATE KINASE 1, CHLOROPLASTIC-RELATED"/>
    <property type="match status" value="1"/>
</dbReference>
<feature type="binding site" evidence="10">
    <location>
        <position position="37"/>
    </location>
    <ligand>
        <name>substrate</name>
    </ligand>
</feature>
<keyword evidence="9 10" id="KW-0324">Glycolysis</keyword>
<feature type="binding site" evidence="10">
    <location>
        <begin position="60"/>
        <end position="63"/>
    </location>
    <ligand>
        <name>substrate</name>
    </ligand>
</feature>
<organism evidence="12 13">
    <name type="scientific">Actinomycetospora lemnae</name>
    <dbReference type="NCBI Taxonomy" id="3019891"/>
    <lineage>
        <taxon>Bacteria</taxon>
        <taxon>Bacillati</taxon>
        <taxon>Actinomycetota</taxon>
        <taxon>Actinomycetes</taxon>
        <taxon>Pseudonocardiales</taxon>
        <taxon>Pseudonocardiaceae</taxon>
        <taxon>Actinomycetospora</taxon>
    </lineage>
</organism>
<evidence type="ECO:0000256" key="7">
    <source>
        <dbReference type="ARBA" id="ARBA00022777"/>
    </source>
</evidence>
<comment type="subcellular location">
    <subcellularLocation>
        <location evidence="10">Cytoplasm</location>
    </subcellularLocation>
</comment>
<dbReference type="RefSeq" id="WP_274199253.1">
    <property type="nucleotide sequence ID" value="NZ_JAQZAO010000002.1"/>
</dbReference>
<keyword evidence="8 10" id="KW-0067">ATP-binding</keyword>
<feature type="binding site" evidence="10">
    <location>
        <position position="211"/>
    </location>
    <ligand>
        <name>ATP</name>
        <dbReference type="ChEBI" id="CHEBI:30616"/>
    </ligand>
</feature>
<evidence type="ECO:0000256" key="8">
    <source>
        <dbReference type="ARBA" id="ARBA00022840"/>
    </source>
</evidence>
<dbReference type="InterPro" id="IPR015824">
    <property type="entry name" value="Phosphoglycerate_kinase_N"/>
</dbReference>
<feature type="binding site" evidence="10">
    <location>
        <position position="330"/>
    </location>
    <ligand>
        <name>ATP</name>
        <dbReference type="ChEBI" id="CHEBI:30616"/>
    </ligand>
</feature>
<keyword evidence="5 10" id="KW-0808">Transferase</keyword>
<dbReference type="InterPro" id="IPR036043">
    <property type="entry name" value="Phosphoglycerate_kinase_sf"/>
</dbReference>
<comment type="pathway">
    <text evidence="2 10">Carbohydrate degradation; glycolysis; pyruvate from D-glyceraldehyde 3-phosphate: step 2/5.</text>
</comment>
<dbReference type="PANTHER" id="PTHR11406">
    <property type="entry name" value="PHOSPHOGLYCERATE KINASE"/>
    <property type="match status" value="1"/>
</dbReference>
<dbReference type="EMBL" id="JAQZAO010000002">
    <property type="protein sequence ID" value="MDD7964709.1"/>
    <property type="molecule type" value="Genomic_DNA"/>
</dbReference>
<evidence type="ECO:0000256" key="11">
    <source>
        <dbReference type="RuleBase" id="RU000532"/>
    </source>
</evidence>
<dbReference type="EC" id="2.7.2.3" evidence="3 10"/>
<accession>A0ABT5SPD3</accession>
<dbReference type="InterPro" id="IPR001576">
    <property type="entry name" value="Phosphoglycerate_kinase"/>
</dbReference>
<feature type="binding site" evidence="10">
    <location>
        <begin position="22"/>
        <end position="24"/>
    </location>
    <ligand>
        <name>substrate</name>
    </ligand>
</feature>
<name>A0ABT5SPD3_9PSEU</name>
<dbReference type="PRINTS" id="PR00477">
    <property type="entry name" value="PHGLYCKINASE"/>
</dbReference>
<feature type="binding site" evidence="10">
    <location>
        <begin position="356"/>
        <end position="359"/>
    </location>
    <ligand>
        <name>ATP</name>
        <dbReference type="ChEBI" id="CHEBI:30616"/>
    </ligand>
</feature>
<comment type="subunit">
    <text evidence="10">Monomer.</text>
</comment>
<dbReference type="HAMAP" id="MF_00145">
    <property type="entry name" value="Phosphoglyc_kinase"/>
    <property type="match status" value="1"/>
</dbReference>
<dbReference type="GO" id="GO:0016301">
    <property type="term" value="F:kinase activity"/>
    <property type="evidence" value="ECO:0007669"/>
    <property type="project" value="UniProtKB-KW"/>
</dbReference>